<sequence length="148" mass="16445">MLLRKYMSKIGIGSATVDLVLDKETYSPGEKVTGTLYIKGGTITQKIKQLQCDLMKINNQADQQSIASITLFAPDIIDPADCAKIPFEFVLPKHLPATTDSLTYRFKTTLVFEEGIDSLDHDTIQILKNKPSGGENDEKNMEKNSVHL</sequence>
<dbReference type="GeneID" id="301127223"/>
<evidence type="ECO:0000313" key="2">
    <source>
        <dbReference type="EMBL" id="KZN97009.1"/>
    </source>
</evidence>
<name>A0A165YF55_9BACI</name>
<proteinExistence type="predicted"/>
<keyword evidence="3" id="KW-1185">Reference proteome</keyword>
<feature type="compositionally biased region" description="Basic and acidic residues" evidence="1">
    <location>
        <begin position="136"/>
        <end position="148"/>
    </location>
</feature>
<dbReference type="STRING" id="33936.AZI98_05435"/>
<dbReference type="AlphaFoldDB" id="A0A165YF55"/>
<dbReference type="Pfam" id="PF07070">
    <property type="entry name" value="Spo0M"/>
    <property type="match status" value="1"/>
</dbReference>
<evidence type="ECO:0000313" key="3">
    <source>
        <dbReference type="Proteomes" id="UP000076476"/>
    </source>
</evidence>
<accession>A0A161YXL5</accession>
<feature type="region of interest" description="Disordered" evidence="1">
    <location>
        <begin position="128"/>
        <end position="148"/>
    </location>
</feature>
<dbReference type="OrthoDB" id="2351239at2"/>
<dbReference type="InterPro" id="IPR009776">
    <property type="entry name" value="Spore_0_M"/>
</dbReference>
<organism evidence="2 3">
    <name type="scientific">Aeribacillus pallidus</name>
    <dbReference type="NCBI Taxonomy" id="33936"/>
    <lineage>
        <taxon>Bacteria</taxon>
        <taxon>Bacillati</taxon>
        <taxon>Bacillota</taxon>
        <taxon>Bacilli</taxon>
        <taxon>Bacillales</taxon>
        <taxon>Bacillaceae</taxon>
        <taxon>Aeribacillus</taxon>
    </lineage>
</organism>
<dbReference type="RefSeq" id="WP_063387267.1">
    <property type="nucleotide sequence ID" value="NZ_LVHY01000123.1"/>
</dbReference>
<dbReference type="Proteomes" id="UP000076476">
    <property type="component" value="Unassembled WGS sequence"/>
</dbReference>
<reference evidence="2 3" key="1">
    <citation type="submission" date="2016-04" db="EMBL/GenBank/DDBJ databases">
        <title>Draft genome sequence of Aeribacillus pallidus 8m3 from petroleum reservoir.</title>
        <authorList>
            <person name="Poltaraus A.B."/>
            <person name="Nazina T.N."/>
            <person name="Tourova T.P."/>
            <person name="Malakho S.M."/>
            <person name="Korshunova A.V."/>
            <person name="Sokolova D.S."/>
        </authorList>
    </citation>
    <scope>NUCLEOTIDE SEQUENCE [LARGE SCALE GENOMIC DNA]</scope>
    <source>
        <strain evidence="2 3">8m3</strain>
    </source>
</reference>
<evidence type="ECO:0000256" key="1">
    <source>
        <dbReference type="SAM" id="MobiDB-lite"/>
    </source>
</evidence>
<comment type="caution">
    <text evidence="2">The sequence shown here is derived from an EMBL/GenBank/DDBJ whole genome shotgun (WGS) entry which is preliminary data.</text>
</comment>
<accession>A0A165YF55</accession>
<dbReference type="PANTHER" id="PTHR40053">
    <property type="entry name" value="SPORULATION-CONTROL PROTEIN SPO0M"/>
    <property type="match status" value="1"/>
</dbReference>
<dbReference type="PANTHER" id="PTHR40053:SF1">
    <property type="entry name" value="SPORULATION-CONTROL PROTEIN SPO0M"/>
    <property type="match status" value="1"/>
</dbReference>
<gene>
    <name evidence="2" type="ORF">AZI98_05435</name>
</gene>
<dbReference type="EMBL" id="LWBR01000013">
    <property type="protein sequence ID" value="KZN97009.1"/>
    <property type="molecule type" value="Genomic_DNA"/>
</dbReference>
<protein>
    <submittedName>
        <fullName evidence="2">Uncharacterized protein</fullName>
    </submittedName>
</protein>